<protein>
    <submittedName>
        <fullName evidence="2">YxeA family protein</fullName>
    </submittedName>
</protein>
<keyword evidence="1" id="KW-0812">Transmembrane</keyword>
<evidence type="ECO:0000313" key="3">
    <source>
        <dbReference type="Proteomes" id="UP000310506"/>
    </source>
</evidence>
<dbReference type="OrthoDB" id="2243114at2"/>
<dbReference type="SUPFAM" id="SSF159121">
    <property type="entry name" value="BC4932-like"/>
    <property type="match status" value="1"/>
</dbReference>
<gene>
    <name evidence="2" type="ORF">ESZ54_03965</name>
</gene>
<sequence>MINMKKFLVFLLVSGVLVGGPLYYYYVNYNTTDYYTQINKGGKRTYDTEDGNPDARHYKYEYQLESFNDKGEKRVESFNTVEDKPLKENAYLKLKINKKKGVMGWEEVTKDALPKTIEEKFSK</sequence>
<dbReference type="Pfam" id="PF06486">
    <property type="entry name" value="DUF1093"/>
    <property type="match status" value="1"/>
</dbReference>
<reference evidence="2 3" key="1">
    <citation type="submission" date="2019-01" db="EMBL/GenBank/DDBJ databases">
        <title>Vagococcus silagei sp. nov. isolated from brewer's grain.</title>
        <authorList>
            <person name="Guu J.-R."/>
        </authorList>
    </citation>
    <scope>NUCLEOTIDE SEQUENCE [LARGE SCALE GENOMIC DNA]</scope>
    <source>
        <strain evidence="2 3">2B-2</strain>
    </source>
</reference>
<dbReference type="EMBL" id="SDGV01000010">
    <property type="protein sequence ID" value="THB61616.1"/>
    <property type="molecule type" value="Genomic_DNA"/>
</dbReference>
<evidence type="ECO:0000313" key="2">
    <source>
        <dbReference type="EMBL" id="THB61616.1"/>
    </source>
</evidence>
<keyword evidence="3" id="KW-1185">Reference proteome</keyword>
<proteinExistence type="predicted"/>
<dbReference type="PANTHER" id="PTHR36433:SF2">
    <property type="entry name" value="YXEA FAMILY PROTEIN"/>
    <property type="match status" value="1"/>
</dbReference>
<dbReference type="AlphaFoldDB" id="A0A4S3B7I6"/>
<accession>A0A4S3B7I6</accession>
<keyword evidence="1" id="KW-1133">Transmembrane helix</keyword>
<dbReference type="NCBIfam" id="TIGR01655">
    <property type="entry name" value="yxeA_fam"/>
    <property type="match status" value="1"/>
</dbReference>
<evidence type="ECO:0000256" key="1">
    <source>
        <dbReference type="SAM" id="Phobius"/>
    </source>
</evidence>
<feature type="transmembrane region" description="Helical" evidence="1">
    <location>
        <begin position="7"/>
        <end position="26"/>
    </location>
</feature>
<dbReference type="InterPro" id="IPR006542">
    <property type="entry name" value="DUF1093"/>
</dbReference>
<keyword evidence="1" id="KW-0472">Membrane</keyword>
<comment type="caution">
    <text evidence="2">The sequence shown here is derived from an EMBL/GenBank/DDBJ whole genome shotgun (WGS) entry which is preliminary data.</text>
</comment>
<organism evidence="2 3">
    <name type="scientific">Vagococcus silagei</name>
    <dbReference type="NCBI Taxonomy" id="2508885"/>
    <lineage>
        <taxon>Bacteria</taxon>
        <taxon>Bacillati</taxon>
        <taxon>Bacillota</taxon>
        <taxon>Bacilli</taxon>
        <taxon>Lactobacillales</taxon>
        <taxon>Enterococcaceae</taxon>
        <taxon>Vagococcus</taxon>
    </lineage>
</organism>
<dbReference type="PANTHER" id="PTHR36433">
    <property type="entry name" value="HYPOTHETICAL CYTOSOLIC PROTEIN"/>
    <property type="match status" value="1"/>
</dbReference>
<name>A0A4S3B7I6_9ENTE</name>
<dbReference type="Proteomes" id="UP000310506">
    <property type="component" value="Unassembled WGS sequence"/>
</dbReference>
<dbReference type="InterPro" id="IPR036166">
    <property type="entry name" value="YxeA-like_sf"/>
</dbReference>
<dbReference type="Gene3D" id="2.40.50.480">
    <property type="match status" value="1"/>
</dbReference>